<dbReference type="Proteomes" id="UP000481252">
    <property type="component" value="Unassembled WGS sequence"/>
</dbReference>
<reference evidence="1 2" key="1">
    <citation type="submission" date="2020-02" db="EMBL/GenBank/DDBJ databases">
        <title>Genome sequence of the type strain CGMCC 1.15528 of Mesorhizobium zhangyense.</title>
        <authorList>
            <person name="Gao J."/>
            <person name="Sun J."/>
        </authorList>
    </citation>
    <scope>NUCLEOTIDE SEQUENCE [LARGE SCALE GENOMIC DNA]</scope>
    <source>
        <strain evidence="1 2">CGMCC 1.15528</strain>
    </source>
</reference>
<name>A0A7C9R7I7_9HYPH</name>
<proteinExistence type="predicted"/>
<keyword evidence="2" id="KW-1185">Reference proteome</keyword>
<evidence type="ECO:0000313" key="2">
    <source>
        <dbReference type="Proteomes" id="UP000481252"/>
    </source>
</evidence>
<dbReference type="AlphaFoldDB" id="A0A7C9R7I7"/>
<comment type="caution">
    <text evidence="1">The sequence shown here is derived from an EMBL/GenBank/DDBJ whole genome shotgun (WGS) entry which is preliminary data.</text>
</comment>
<sequence>MGHGREPTLDEILNEPIIRKVMKRDGYTPDDIRLLMRQASVKANRNGVTYLMLPSGTDDAGLQHMPTSKTLNACCQQPSA</sequence>
<dbReference type="RefSeq" id="WP_165116863.1">
    <property type="nucleotide sequence ID" value="NZ_JAAKZG010000004.1"/>
</dbReference>
<gene>
    <name evidence="1" type="ORF">G6N74_11715</name>
</gene>
<dbReference type="EMBL" id="JAAKZG010000004">
    <property type="protein sequence ID" value="NGN41736.1"/>
    <property type="molecule type" value="Genomic_DNA"/>
</dbReference>
<evidence type="ECO:0000313" key="1">
    <source>
        <dbReference type="EMBL" id="NGN41736.1"/>
    </source>
</evidence>
<accession>A0A7C9R7I7</accession>
<organism evidence="1 2">
    <name type="scientific">Mesorhizobium zhangyense</name>
    <dbReference type="NCBI Taxonomy" id="1776730"/>
    <lineage>
        <taxon>Bacteria</taxon>
        <taxon>Pseudomonadati</taxon>
        <taxon>Pseudomonadota</taxon>
        <taxon>Alphaproteobacteria</taxon>
        <taxon>Hyphomicrobiales</taxon>
        <taxon>Phyllobacteriaceae</taxon>
        <taxon>Mesorhizobium</taxon>
    </lineage>
</organism>
<protein>
    <submittedName>
        <fullName evidence="1">Uncharacterized protein</fullName>
    </submittedName>
</protein>